<dbReference type="InterPro" id="IPR002931">
    <property type="entry name" value="Transglutaminase-like"/>
</dbReference>
<dbReference type="SMART" id="SM00460">
    <property type="entry name" value="TGc"/>
    <property type="match status" value="1"/>
</dbReference>
<feature type="compositionally biased region" description="Basic and acidic residues" evidence="1">
    <location>
        <begin position="1"/>
        <end position="14"/>
    </location>
</feature>
<dbReference type="PANTHER" id="PTHR42736:SF1">
    <property type="entry name" value="PROTEIN-GLUTAMINE GAMMA-GLUTAMYLTRANSFERASE"/>
    <property type="match status" value="1"/>
</dbReference>
<dbReference type="InterPro" id="IPR052901">
    <property type="entry name" value="Bact_TGase-like"/>
</dbReference>
<dbReference type="PANTHER" id="PTHR42736">
    <property type="entry name" value="PROTEIN-GLUTAMINE GAMMA-GLUTAMYLTRANSFERASE"/>
    <property type="match status" value="1"/>
</dbReference>
<evidence type="ECO:0000313" key="5">
    <source>
        <dbReference type="Proteomes" id="UP000029507"/>
    </source>
</evidence>
<feature type="transmembrane region" description="Helical" evidence="2">
    <location>
        <begin position="127"/>
        <end position="145"/>
    </location>
</feature>
<keyword evidence="2" id="KW-0472">Membrane</keyword>
<dbReference type="KEGG" id="pste:PSTEL_03520"/>
<dbReference type="HOGENOM" id="CLU_018443_0_0_9"/>
<feature type="transmembrane region" description="Helical" evidence="2">
    <location>
        <begin position="157"/>
        <end position="178"/>
    </location>
</feature>
<keyword evidence="2" id="KW-1133">Transmembrane helix</keyword>
<dbReference type="STRING" id="169760.PSTEL_03520"/>
<dbReference type="AlphaFoldDB" id="A0A089LQE9"/>
<protein>
    <recommendedName>
        <fullName evidence="3">Transglutaminase-like domain-containing protein</fullName>
    </recommendedName>
</protein>
<evidence type="ECO:0000256" key="1">
    <source>
        <dbReference type="SAM" id="MobiDB-lite"/>
    </source>
</evidence>
<keyword evidence="5" id="KW-1185">Reference proteome</keyword>
<feature type="transmembrane region" description="Helical" evidence="2">
    <location>
        <begin position="205"/>
        <end position="223"/>
    </location>
</feature>
<evidence type="ECO:0000259" key="3">
    <source>
        <dbReference type="SMART" id="SM00460"/>
    </source>
</evidence>
<name>A0A089LQE9_9BACL</name>
<keyword evidence="2" id="KW-0812">Transmembrane</keyword>
<dbReference type="Proteomes" id="UP000029507">
    <property type="component" value="Chromosome"/>
</dbReference>
<dbReference type="Pfam" id="PF01841">
    <property type="entry name" value="Transglut_core"/>
    <property type="match status" value="1"/>
</dbReference>
<organism evidence="4 5">
    <name type="scientific">Paenibacillus stellifer</name>
    <dbReference type="NCBI Taxonomy" id="169760"/>
    <lineage>
        <taxon>Bacteria</taxon>
        <taxon>Bacillati</taxon>
        <taxon>Bacillota</taxon>
        <taxon>Bacilli</taxon>
        <taxon>Bacillales</taxon>
        <taxon>Paenibacillaceae</taxon>
        <taxon>Paenibacillus</taxon>
    </lineage>
</organism>
<feature type="transmembrane region" description="Helical" evidence="2">
    <location>
        <begin position="95"/>
        <end position="115"/>
    </location>
</feature>
<dbReference type="InterPro" id="IPR038765">
    <property type="entry name" value="Papain-like_cys_pep_sf"/>
</dbReference>
<accession>A0A089LQE9</accession>
<evidence type="ECO:0000256" key="2">
    <source>
        <dbReference type="SAM" id="Phobius"/>
    </source>
</evidence>
<proteinExistence type="predicted"/>
<sequence>MSDSDGRHPPDPGMHRRAPSSAGADSGKEAAVPASPLWWFAEQSILLQGVPVQNVSVQGAKGKTGLKPNAPGTLAAWPPTGSGEAGHSERSDAPIGYRALFSLALFGLFAAWLHPLYGISAGSDKDRVLDVLLLAAGALLLAGLFRSGSWIMTFVKVAVAAASWVYLCSAVEGGIPALERGAGLGHDALLLLSGRFSEMGDPGRLLLLLAGWCLLVASVQHLALLRGSTLLFTGVTLLYLLILDRGLGLSSTLDIMGSAALIAAMQALGGMARLLDRPWQTERIPFLKWGMSACMLGAVLAAAAWAGTELPGGQADGIGELRAAARQLQDWAAGELRTRALEIKGTTGYGGGRELGAPLAPSSRPVFTVESREPAYLRGESLDRYNGRGWTKPGGEAAGPLTPAALAVRQEQELEKGQQGEPRLLIQRIVFADPSSGGVPVFAAGHIVSVTDIRQLDGSRLSYVMAGAEADEVSLPELAGSSRVTGYTVKSVLSENDPAVLRRLNGEDPAGLSADLELPAGMPERIGTLAVSLTKGAANRYDAAAAVRDYLSSSYPYSLDTRVPPAGADFVDDFLFVEKKGYCVHFASAMTVLLRSVGIPARFVQGYSAGKPVGGPGAHRYAVTEGDAHAWVEVYFPGAGWVPFDPTPAAAAGSAQPPGDSAAAVTARAAGEAAPSRAAGPLWAAPAPLGGRVSAPAAAALLAAAAWSRRRSLALLRLTRGGARRERLIPTAALAWRALAVRFGPPPPGATGREYAASLPIDDAGLRAAVGRFVRQWETLAYRPPETLREASAVGQDARQFLRDCRVIVTRLG</sequence>
<dbReference type="EMBL" id="CP009286">
    <property type="protein sequence ID" value="AIQ62325.1"/>
    <property type="molecule type" value="Genomic_DNA"/>
</dbReference>
<feature type="transmembrane region" description="Helical" evidence="2">
    <location>
        <begin position="286"/>
        <end position="306"/>
    </location>
</feature>
<reference evidence="4 5" key="1">
    <citation type="submission" date="2014-08" db="EMBL/GenBank/DDBJ databases">
        <title>Comparative genomics of the Paenibacillus odorifer group.</title>
        <authorList>
            <person name="den Bakker H.C."/>
            <person name="Tsai Y.-C."/>
            <person name="Martin N."/>
            <person name="Korlach J."/>
            <person name="Wiedmann M."/>
        </authorList>
    </citation>
    <scope>NUCLEOTIDE SEQUENCE [LARGE SCALE GENOMIC DNA]</scope>
    <source>
        <strain evidence="4 5">DSM 14472</strain>
    </source>
</reference>
<dbReference type="SUPFAM" id="SSF54001">
    <property type="entry name" value="Cysteine proteinases"/>
    <property type="match status" value="1"/>
</dbReference>
<dbReference type="Gene3D" id="3.10.620.30">
    <property type="match status" value="1"/>
</dbReference>
<gene>
    <name evidence="4" type="ORF">PSTEL_03520</name>
</gene>
<feature type="transmembrane region" description="Helical" evidence="2">
    <location>
        <begin position="255"/>
        <end position="274"/>
    </location>
</feature>
<feature type="region of interest" description="Disordered" evidence="1">
    <location>
        <begin position="1"/>
        <end position="29"/>
    </location>
</feature>
<evidence type="ECO:0000313" key="4">
    <source>
        <dbReference type="EMBL" id="AIQ62325.1"/>
    </source>
</evidence>
<feature type="domain" description="Transglutaminase-like" evidence="3">
    <location>
        <begin position="575"/>
        <end position="648"/>
    </location>
</feature>
<feature type="transmembrane region" description="Helical" evidence="2">
    <location>
        <begin position="230"/>
        <end position="249"/>
    </location>
</feature>